<sequence>MSAAEKCMNSYLRKKQLALNIQAEDFQAKYDDSQVVEVPVRLQLVDECQIKFQSVMDKIEDLDASNLSDPAQVQEQSDFHTQYCKVKGFLLHHFCETSGANSSVLNATLRDNGSNIHLKLPKIVLATTLCRCSASVTLNDTGLWIVVVDVRVRDKTQDTRTRQRER</sequence>
<evidence type="ECO:0000313" key="1">
    <source>
        <dbReference type="EnsemblMetazoa" id="ACUA016110-PA"/>
    </source>
</evidence>
<proteinExistence type="predicted"/>
<keyword evidence="2" id="KW-1185">Reference proteome</keyword>
<dbReference type="EnsemblMetazoa" id="ACUA016110-RA">
    <property type="protein sequence ID" value="ACUA016110-PA"/>
    <property type="gene ID" value="ACUA016110"/>
</dbReference>
<evidence type="ECO:0000313" key="2">
    <source>
        <dbReference type="Proteomes" id="UP000075883"/>
    </source>
</evidence>
<protein>
    <submittedName>
        <fullName evidence="1">Uncharacterized protein</fullName>
    </submittedName>
</protein>
<dbReference type="AlphaFoldDB" id="A0A182ME85"/>
<organism evidence="1 2">
    <name type="scientific">Anopheles culicifacies</name>
    <dbReference type="NCBI Taxonomy" id="139723"/>
    <lineage>
        <taxon>Eukaryota</taxon>
        <taxon>Metazoa</taxon>
        <taxon>Ecdysozoa</taxon>
        <taxon>Arthropoda</taxon>
        <taxon>Hexapoda</taxon>
        <taxon>Insecta</taxon>
        <taxon>Pterygota</taxon>
        <taxon>Neoptera</taxon>
        <taxon>Endopterygota</taxon>
        <taxon>Diptera</taxon>
        <taxon>Nematocera</taxon>
        <taxon>Culicoidea</taxon>
        <taxon>Culicidae</taxon>
        <taxon>Anophelinae</taxon>
        <taxon>Anopheles</taxon>
        <taxon>culicifacies species complex</taxon>
    </lineage>
</organism>
<accession>A0A182ME85</accession>
<name>A0A182ME85_9DIPT</name>
<dbReference type="VEuPathDB" id="VectorBase:ACUA016110"/>
<dbReference type="Proteomes" id="UP000075883">
    <property type="component" value="Unassembled WGS sequence"/>
</dbReference>
<reference evidence="2" key="1">
    <citation type="submission" date="2013-09" db="EMBL/GenBank/DDBJ databases">
        <title>The Genome Sequence of Anopheles culicifacies species A.</title>
        <authorList>
            <consortium name="The Broad Institute Genomics Platform"/>
            <person name="Neafsey D.E."/>
            <person name="Besansky N."/>
            <person name="Howell P."/>
            <person name="Walton C."/>
            <person name="Young S.K."/>
            <person name="Zeng Q."/>
            <person name="Gargeya S."/>
            <person name="Fitzgerald M."/>
            <person name="Haas B."/>
            <person name="Abouelleil A."/>
            <person name="Allen A.W."/>
            <person name="Alvarado L."/>
            <person name="Arachchi H.M."/>
            <person name="Berlin A.M."/>
            <person name="Chapman S.B."/>
            <person name="Gainer-Dewar J."/>
            <person name="Goldberg J."/>
            <person name="Griggs A."/>
            <person name="Gujja S."/>
            <person name="Hansen M."/>
            <person name="Howarth C."/>
            <person name="Imamovic A."/>
            <person name="Ireland A."/>
            <person name="Larimer J."/>
            <person name="McCowan C."/>
            <person name="Murphy C."/>
            <person name="Pearson M."/>
            <person name="Poon T.W."/>
            <person name="Priest M."/>
            <person name="Roberts A."/>
            <person name="Saif S."/>
            <person name="Shea T."/>
            <person name="Sisk P."/>
            <person name="Sykes S."/>
            <person name="Wortman J."/>
            <person name="Nusbaum C."/>
            <person name="Birren B."/>
        </authorList>
    </citation>
    <scope>NUCLEOTIDE SEQUENCE [LARGE SCALE GENOMIC DNA]</scope>
    <source>
        <strain evidence="2">A-37</strain>
    </source>
</reference>
<reference evidence="1" key="2">
    <citation type="submission" date="2020-05" db="UniProtKB">
        <authorList>
            <consortium name="EnsemblMetazoa"/>
        </authorList>
    </citation>
    <scope>IDENTIFICATION</scope>
    <source>
        <strain evidence="1">A-37</strain>
    </source>
</reference>
<dbReference type="EMBL" id="AXCM01022592">
    <property type="status" value="NOT_ANNOTATED_CDS"/>
    <property type="molecule type" value="Genomic_DNA"/>
</dbReference>